<keyword evidence="1" id="KW-0560">Oxidoreductase</keyword>
<evidence type="ECO:0000256" key="1">
    <source>
        <dbReference type="ARBA" id="ARBA00023002"/>
    </source>
</evidence>
<dbReference type="InterPro" id="IPR011032">
    <property type="entry name" value="GroES-like_sf"/>
</dbReference>
<sequence>MKAVQLTEIDQIEIRDVPIPTPKQDEILIKVAAVGINPVDWKIATGQLSQLISQTLPLTLGWDVAGEVVESGNGYLKGDRVFGMKTIGQDGTLSEYCAIKRTHLTLVPKELPLVEAAALPMVALTSWQALFTAGNVRHGQRILIQAGAGGIGTTAIQLAKTVGAFVIVTTSDKNKEFVTSLGADEVIDYQKENFVDCLKDNPVDVVFETLSGDFQLDAIQVIKPKGKLVSISGLMQETIDAAELANIETEFIFVEYNAIQLKHLMDLIECNKFKANIGGQYHVDDIHSAYEESKQGRVRGKLVATF</sequence>
<evidence type="ECO:0000259" key="2">
    <source>
        <dbReference type="SMART" id="SM00829"/>
    </source>
</evidence>
<reference evidence="3" key="1">
    <citation type="submission" date="2021-11" db="EMBL/GenBank/DDBJ databases">
        <title>Vibrio ZSDE26 sp. nov. and Vibrio ZSDZ34 sp. nov., isolated from coastal seawater in Qingdao.</title>
        <authorList>
            <person name="Zhang P."/>
        </authorList>
    </citation>
    <scope>NUCLEOTIDE SEQUENCE</scope>
    <source>
        <strain evidence="3">ZSDE26</strain>
    </source>
</reference>
<dbReference type="AlphaFoldDB" id="A0A9X1XJU3"/>
<dbReference type="InterPro" id="IPR050700">
    <property type="entry name" value="YIM1/Zinc_Alcohol_DH_Fams"/>
</dbReference>
<dbReference type="Gene3D" id="3.40.50.720">
    <property type="entry name" value="NAD(P)-binding Rossmann-like Domain"/>
    <property type="match status" value="1"/>
</dbReference>
<dbReference type="SUPFAM" id="SSF51735">
    <property type="entry name" value="NAD(P)-binding Rossmann-fold domains"/>
    <property type="match status" value="1"/>
</dbReference>
<organism evidence="3 4">
    <name type="scientific">Vibrio amylolyticus</name>
    <dbReference type="NCBI Taxonomy" id="2847292"/>
    <lineage>
        <taxon>Bacteria</taxon>
        <taxon>Pseudomonadati</taxon>
        <taxon>Pseudomonadota</taxon>
        <taxon>Gammaproteobacteria</taxon>
        <taxon>Vibrionales</taxon>
        <taxon>Vibrionaceae</taxon>
        <taxon>Vibrio</taxon>
    </lineage>
</organism>
<dbReference type="CDD" id="cd05289">
    <property type="entry name" value="MDR_like_2"/>
    <property type="match status" value="1"/>
</dbReference>
<proteinExistence type="predicted"/>
<dbReference type="SUPFAM" id="SSF50129">
    <property type="entry name" value="GroES-like"/>
    <property type="match status" value="1"/>
</dbReference>
<dbReference type="Pfam" id="PF13602">
    <property type="entry name" value="ADH_zinc_N_2"/>
    <property type="match status" value="1"/>
</dbReference>
<feature type="domain" description="Enoyl reductase (ER)" evidence="2">
    <location>
        <begin position="7"/>
        <end position="304"/>
    </location>
</feature>
<dbReference type="GO" id="GO:0016491">
    <property type="term" value="F:oxidoreductase activity"/>
    <property type="evidence" value="ECO:0007669"/>
    <property type="project" value="UniProtKB-KW"/>
</dbReference>
<protein>
    <submittedName>
        <fullName evidence="3">NADP-dependent oxidoreductase</fullName>
    </submittedName>
</protein>
<gene>
    <name evidence="3" type="ORF">KP803_06755</name>
</gene>
<dbReference type="Gene3D" id="3.90.180.10">
    <property type="entry name" value="Medium-chain alcohol dehydrogenases, catalytic domain"/>
    <property type="match status" value="1"/>
</dbReference>
<dbReference type="InterPro" id="IPR002364">
    <property type="entry name" value="Quin_OxRdtase/zeta-crystal_CS"/>
</dbReference>
<dbReference type="PANTHER" id="PTHR11695:SF294">
    <property type="entry name" value="RETICULON-4-INTERACTING PROTEIN 1, MITOCHONDRIAL"/>
    <property type="match status" value="1"/>
</dbReference>
<evidence type="ECO:0000313" key="3">
    <source>
        <dbReference type="EMBL" id="MCK6262978.1"/>
    </source>
</evidence>
<dbReference type="SMART" id="SM00829">
    <property type="entry name" value="PKS_ER"/>
    <property type="match status" value="1"/>
</dbReference>
<dbReference type="GO" id="GO:0008270">
    <property type="term" value="F:zinc ion binding"/>
    <property type="evidence" value="ECO:0007669"/>
    <property type="project" value="InterPro"/>
</dbReference>
<name>A0A9X1XJU3_9VIBR</name>
<dbReference type="RefSeq" id="WP_248008085.1">
    <property type="nucleotide sequence ID" value="NZ_JAJHVV010000003.1"/>
</dbReference>
<dbReference type="InterPro" id="IPR020843">
    <property type="entry name" value="ER"/>
</dbReference>
<comment type="caution">
    <text evidence="3">The sequence shown here is derived from an EMBL/GenBank/DDBJ whole genome shotgun (WGS) entry which is preliminary data.</text>
</comment>
<dbReference type="PANTHER" id="PTHR11695">
    <property type="entry name" value="ALCOHOL DEHYDROGENASE RELATED"/>
    <property type="match status" value="1"/>
</dbReference>
<dbReference type="InterPro" id="IPR036291">
    <property type="entry name" value="NAD(P)-bd_dom_sf"/>
</dbReference>
<dbReference type="InterPro" id="IPR013154">
    <property type="entry name" value="ADH-like_N"/>
</dbReference>
<dbReference type="PROSITE" id="PS01162">
    <property type="entry name" value="QOR_ZETA_CRYSTAL"/>
    <property type="match status" value="1"/>
</dbReference>
<accession>A0A9X1XJU3</accession>
<dbReference type="Pfam" id="PF08240">
    <property type="entry name" value="ADH_N"/>
    <property type="match status" value="1"/>
</dbReference>
<dbReference type="EMBL" id="JAJHVV010000003">
    <property type="protein sequence ID" value="MCK6262978.1"/>
    <property type="molecule type" value="Genomic_DNA"/>
</dbReference>
<evidence type="ECO:0000313" key="4">
    <source>
        <dbReference type="Proteomes" id="UP001139559"/>
    </source>
</evidence>
<dbReference type="Proteomes" id="UP001139559">
    <property type="component" value="Unassembled WGS sequence"/>
</dbReference>
<keyword evidence="4" id="KW-1185">Reference proteome</keyword>